<proteinExistence type="inferred from homology"/>
<dbReference type="GO" id="GO:0030976">
    <property type="term" value="F:thiamine pyrophosphate binding"/>
    <property type="evidence" value="ECO:0007669"/>
    <property type="project" value="UniProtKB-UniRule"/>
</dbReference>
<dbReference type="InterPro" id="IPR045229">
    <property type="entry name" value="TPP_enz"/>
</dbReference>
<protein>
    <recommendedName>
        <fullName evidence="4 14">Acetolactate synthase</fullName>
        <ecNumber evidence="4 14">2.2.1.6</ecNumber>
    </recommendedName>
</protein>
<accession>A0A3S9J7H6</accession>
<dbReference type="InterPro" id="IPR039368">
    <property type="entry name" value="AHAS_TPP"/>
</dbReference>
<dbReference type="SUPFAM" id="SSF52467">
    <property type="entry name" value="DHS-like NAD/FAD-binding domain"/>
    <property type="match status" value="1"/>
</dbReference>
<keyword evidence="9" id="KW-0274">FAD</keyword>
<organism evidence="18 19">
    <name type="scientific">Candidatus Annandia adelgestsuga</name>
    <dbReference type="NCBI Taxonomy" id="1302411"/>
    <lineage>
        <taxon>Bacteria</taxon>
        <taxon>Pseudomonadati</taxon>
        <taxon>Pseudomonadota</taxon>
        <taxon>Gammaproteobacteria</taxon>
        <taxon>Enterobacterales</taxon>
        <taxon>Enterobacteriaceae</taxon>
        <taxon>Candidatus Annandia</taxon>
    </lineage>
</organism>
<keyword evidence="5 14" id="KW-0028">Amino-acid biosynthesis</keyword>
<dbReference type="EMBL" id="CP026513">
    <property type="protein sequence ID" value="AZP36192.1"/>
    <property type="molecule type" value="Genomic_DNA"/>
</dbReference>
<dbReference type="CDD" id="cd02015">
    <property type="entry name" value="TPP_AHAS"/>
    <property type="match status" value="1"/>
</dbReference>
<dbReference type="AlphaFoldDB" id="A0A3S9J7H6"/>
<feature type="domain" description="Thiamine pyrophosphate enzyme TPP-binding" evidence="16">
    <location>
        <begin position="379"/>
        <end position="527"/>
    </location>
</feature>
<dbReference type="UniPathway" id="UPA00049">
    <property type="reaction ID" value="UER00059"/>
</dbReference>
<comment type="pathway">
    <text evidence="1 14">Amino-acid biosynthesis; L-isoleucine biosynthesis; L-isoleucine from 2-oxobutanoate: step 1/4.</text>
</comment>
<feature type="domain" description="Thiamine pyrophosphate enzyme central" evidence="15">
    <location>
        <begin position="190"/>
        <end position="323"/>
    </location>
</feature>
<evidence type="ECO:0000256" key="3">
    <source>
        <dbReference type="ARBA" id="ARBA00007812"/>
    </source>
</evidence>
<dbReference type="GO" id="GO:0009099">
    <property type="term" value="P:L-valine biosynthetic process"/>
    <property type="evidence" value="ECO:0007669"/>
    <property type="project" value="UniProtKB-UniPathway"/>
</dbReference>
<keyword evidence="10 14" id="KW-0460">Magnesium</keyword>
<dbReference type="InterPro" id="IPR012846">
    <property type="entry name" value="Acetolactate_synth_lsu"/>
</dbReference>
<sequence length="551" mass="62412">MIGAQYLIYILSKLGVEIIFGYPGGAIMPIYNAIYKSNIKHILCRHEQGAIMSAIGYSRSTNKIGVCIVTSGPGATNIITGLADAFMDSVPIIAITGQVSSDLIGSDAFQEVDMMGLSMSCTKYSFLINSIYKIKKIIYKSFEMAVTNRPGPILIDIPKDIQLKKIEIKKINIKKKYNYKKKFFYCKKNLDKIISLIKKSKKPIIYAGGGIGISKSINSFKNFIKNMKIPMVVTLKGIGIINSNNYKYHLGMIGMHGNQEANLAVQECDLLIAIGSRFDDRVTGNLNNFANLANIIHLDIDSSEINKICKVNLYLCGNLNYILPILKCKINIKKWQKKILLLKKRYSYNYKHNYKKIWAPYLLKILSDNKNKNTIITTDVGQHQMWVAQHINFNNNKNFITSSGLGSMGFGIPSAIGAQIAEPKKNVICITGDGSFIMNIQELCTIKRYNLPIKILLLDNKRLGMVRQWQELFFFSRYSETNLDDNPNFIKIANSFNIKGKRITKKKEIKYSIKKFLNTKESYLLHVSIDKYDNVWPLVPPGVSNTKMIEY</sequence>
<evidence type="ECO:0000313" key="18">
    <source>
        <dbReference type="EMBL" id="AZP36192.1"/>
    </source>
</evidence>
<dbReference type="Pfam" id="PF02776">
    <property type="entry name" value="TPP_enzyme_N"/>
    <property type="match status" value="1"/>
</dbReference>
<dbReference type="NCBIfam" id="TIGR00118">
    <property type="entry name" value="acolac_lg"/>
    <property type="match status" value="1"/>
</dbReference>
<dbReference type="PANTHER" id="PTHR18968:SF142">
    <property type="entry name" value="ACETOLACTATE SYNTHASE"/>
    <property type="match status" value="1"/>
</dbReference>
<dbReference type="Proteomes" id="UP000274458">
    <property type="component" value="Chromosome"/>
</dbReference>
<dbReference type="GO" id="GO:0050660">
    <property type="term" value="F:flavin adenine dinucleotide binding"/>
    <property type="evidence" value="ECO:0007669"/>
    <property type="project" value="InterPro"/>
</dbReference>
<dbReference type="Pfam" id="PF02775">
    <property type="entry name" value="TPP_enzyme_C"/>
    <property type="match status" value="1"/>
</dbReference>
<reference evidence="18 19" key="1">
    <citation type="journal article" date="2018" name="Genome Biol. Evol.">
        <title>Partnering With a Pest: Genomes of Hemlock Woolly Adelgid Symbionts Reveal Atypical Nutritional Provisioning Patterns in Dual-Obligate Bacteria.</title>
        <authorList>
            <person name="Weglarz K.M."/>
            <person name="Havill N.P."/>
            <person name="Burke G.R."/>
            <person name="von Dohlen C.D."/>
        </authorList>
    </citation>
    <scope>NUCLEOTIDE SEQUENCE [LARGE SCALE GENOMIC DNA]</scope>
    <source>
        <strain evidence="18">ENA</strain>
    </source>
</reference>
<keyword evidence="11 14" id="KW-0786">Thiamine pyrophosphate</keyword>
<dbReference type="SUPFAM" id="SSF52518">
    <property type="entry name" value="Thiamin diphosphate-binding fold (THDP-binding)"/>
    <property type="match status" value="2"/>
</dbReference>
<keyword evidence="7 14" id="KW-0808">Transferase</keyword>
<evidence type="ECO:0000256" key="10">
    <source>
        <dbReference type="ARBA" id="ARBA00022842"/>
    </source>
</evidence>
<dbReference type="GO" id="GO:0005948">
    <property type="term" value="C:acetolactate synthase complex"/>
    <property type="evidence" value="ECO:0007669"/>
    <property type="project" value="UniProtKB-ARBA"/>
</dbReference>
<evidence type="ECO:0000256" key="5">
    <source>
        <dbReference type="ARBA" id="ARBA00022605"/>
    </source>
</evidence>
<evidence type="ECO:0000256" key="4">
    <source>
        <dbReference type="ARBA" id="ARBA00013145"/>
    </source>
</evidence>
<keyword evidence="6" id="KW-0285">Flavoprotein</keyword>
<name>A0A3S9J7H6_9ENTR</name>
<dbReference type="NCBIfam" id="NF006524">
    <property type="entry name" value="PRK08978.1"/>
    <property type="match status" value="1"/>
</dbReference>
<evidence type="ECO:0000256" key="8">
    <source>
        <dbReference type="ARBA" id="ARBA00022723"/>
    </source>
</evidence>
<dbReference type="InterPro" id="IPR012001">
    <property type="entry name" value="Thiamin_PyroP_enz_TPP-bd_dom"/>
</dbReference>
<dbReference type="PROSITE" id="PS00187">
    <property type="entry name" value="TPP_ENZYMES"/>
    <property type="match status" value="1"/>
</dbReference>
<dbReference type="InterPro" id="IPR011766">
    <property type="entry name" value="TPP_enzyme_TPP-bd"/>
</dbReference>
<dbReference type="InterPro" id="IPR012000">
    <property type="entry name" value="Thiamin_PyroP_enz_cen_dom"/>
</dbReference>
<comment type="similarity">
    <text evidence="3 14">Belongs to the TPP enzyme family.</text>
</comment>
<dbReference type="Pfam" id="PF00205">
    <property type="entry name" value="TPP_enzyme_M"/>
    <property type="match status" value="1"/>
</dbReference>
<dbReference type="InterPro" id="IPR029061">
    <property type="entry name" value="THDP-binding"/>
</dbReference>
<evidence type="ECO:0000256" key="2">
    <source>
        <dbReference type="ARBA" id="ARBA00005025"/>
    </source>
</evidence>
<evidence type="ECO:0000256" key="11">
    <source>
        <dbReference type="ARBA" id="ARBA00023052"/>
    </source>
</evidence>
<dbReference type="KEGG" id="aade:C3B56_00071"/>
<dbReference type="InterPro" id="IPR000399">
    <property type="entry name" value="TPP-bd_CS"/>
</dbReference>
<dbReference type="OrthoDB" id="9785953at2"/>
<gene>
    <name evidence="18" type="primary">ilvG</name>
    <name evidence="18" type="ORF">C3B56_00071</name>
</gene>
<keyword evidence="12 14" id="KW-0100">Branched-chain amino acid biosynthesis</keyword>
<evidence type="ECO:0000256" key="14">
    <source>
        <dbReference type="RuleBase" id="RU003591"/>
    </source>
</evidence>
<evidence type="ECO:0000256" key="1">
    <source>
        <dbReference type="ARBA" id="ARBA00004974"/>
    </source>
</evidence>
<keyword evidence="19" id="KW-1185">Reference proteome</keyword>
<evidence type="ECO:0000313" key="19">
    <source>
        <dbReference type="Proteomes" id="UP000274458"/>
    </source>
</evidence>
<dbReference type="FunFam" id="3.40.50.970:FF:000016">
    <property type="entry name" value="Acetolactate synthase"/>
    <property type="match status" value="1"/>
</dbReference>
<comment type="pathway">
    <text evidence="2 14">Amino-acid biosynthesis; L-valine biosynthesis; L-valine from pyruvate: step 1/4.</text>
</comment>
<evidence type="ECO:0000256" key="7">
    <source>
        <dbReference type="ARBA" id="ARBA00022679"/>
    </source>
</evidence>
<dbReference type="Gene3D" id="3.40.50.1220">
    <property type="entry name" value="TPP-binding domain"/>
    <property type="match status" value="1"/>
</dbReference>
<dbReference type="InterPro" id="IPR029035">
    <property type="entry name" value="DHS-like_NAD/FAD-binding_dom"/>
</dbReference>
<evidence type="ECO:0000259" key="15">
    <source>
        <dbReference type="Pfam" id="PF00205"/>
    </source>
</evidence>
<dbReference type="EC" id="2.2.1.6" evidence="4 14"/>
<comment type="catalytic activity">
    <reaction evidence="13 14">
        <text>2 pyruvate + H(+) = (2S)-2-acetolactate + CO2</text>
        <dbReference type="Rhea" id="RHEA:25249"/>
        <dbReference type="ChEBI" id="CHEBI:15361"/>
        <dbReference type="ChEBI" id="CHEBI:15378"/>
        <dbReference type="ChEBI" id="CHEBI:16526"/>
        <dbReference type="ChEBI" id="CHEBI:58476"/>
        <dbReference type="EC" id="2.2.1.6"/>
    </reaction>
</comment>
<dbReference type="GO" id="GO:0009097">
    <property type="term" value="P:isoleucine biosynthetic process"/>
    <property type="evidence" value="ECO:0007669"/>
    <property type="project" value="UniProtKB-UniPathway"/>
</dbReference>
<evidence type="ECO:0000256" key="9">
    <source>
        <dbReference type="ARBA" id="ARBA00022827"/>
    </source>
</evidence>
<comment type="cofactor">
    <cofactor evidence="14">
        <name>thiamine diphosphate</name>
        <dbReference type="ChEBI" id="CHEBI:58937"/>
    </cofactor>
    <text evidence="14">Binds 1 thiamine pyrophosphate per subunit.</text>
</comment>
<evidence type="ECO:0000256" key="6">
    <source>
        <dbReference type="ARBA" id="ARBA00022630"/>
    </source>
</evidence>
<evidence type="ECO:0000259" key="17">
    <source>
        <dbReference type="Pfam" id="PF02776"/>
    </source>
</evidence>
<dbReference type="Gene3D" id="3.40.50.970">
    <property type="match status" value="2"/>
</dbReference>
<dbReference type="RefSeq" id="WP_126071459.1">
    <property type="nucleotide sequence ID" value="NZ_CP026513.1"/>
</dbReference>
<dbReference type="FunFam" id="3.40.50.970:FF:000007">
    <property type="entry name" value="Acetolactate synthase"/>
    <property type="match status" value="1"/>
</dbReference>
<evidence type="ECO:0000256" key="13">
    <source>
        <dbReference type="ARBA" id="ARBA00048670"/>
    </source>
</evidence>
<comment type="cofactor">
    <cofactor evidence="14">
        <name>Mg(2+)</name>
        <dbReference type="ChEBI" id="CHEBI:18420"/>
    </cofactor>
    <text evidence="14">Binds 1 Mg(2+) ion per subunit.</text>
</comment>
<dbReference type="GO" id="GO:0003984">
    <property type="term" value="F:acetolactate synthase activity"/>
    <property type="evidence" value="ECO:0007669"/>
    <property type="project" value="UniProtKB-EC"/>
</dbReference>
<dbReference type="CDD" id="cd07035">
    <property type="entry name" value="TPP_PYR_POX_like"/>
    <property type="match status" value="1"/>
</dbReference>
<keyword evidence="8 14" id="KW-0479">Metal-binding</keyword>
<evidence type="ECO:0000259" key="16">
    <source>
        <dbReference type="Pfam" id="PF02775"/>
    </source>
</evidence>
<feature type="domain" description="Thiamine pyrophosphate enzyme N-terminal TPP-binding" evidence="17">
    <location>
        <begin position="2"/>
        <end position="115"/>
    </location>
</feature>
<evidence type="ECO:0000256" key="12">
    <source>
        <dbReference type="ARBA" id="ARBA00023304"/>
    </source>
</evidence>
<dbReference type="GO" id="GO:0000287">
    <property type="term" value="F:magnesium ion binding"/>
    <property type="evidence" value="ECO:0007669"/>
    <property type="project" value="UniProtKB-UniRule"/>
</dbReference>
<dbReference type="UniPathway" id="UPA00047">
    <property type="reaction ID" value="UER00055"/>
</dbReference>
<dbReference type="PANTHER" id="PTHR18968">
    <property type="entry name" value="THIAMINE PYROPHOSPHATE ENZYMES"/>
    <property type="match status" value="1"/>
</dbReference>